<evidence type="ECO:0000259" key="4">
    <source>
        <dbReference type="Pfam" id="PF13458"/>
    </source>
</evidence>
<organism evidence="5 6">
    <name type="scientific">Advenella kashmirensis W13003</name>
    <dbReference type="NCBI Taxonomy" id="1424334"/>
    <lineage>
        <taxon>Bacteria</taxon>
        <taxon>Pseudomonadati</taxon>
        <taxon>Pseudomonadota</taxon>
        <taxon>Betaproteobacteria</taxon>
        <taxon>Burkholderiales</taxon>
        <taxon>Alcaligenaceae</taxon>
    </lineage>
</organism>
<evidence type="ECO:0000313" key="6">
    <source>
        <dbReference type="Proteomes" id="UP000018733"/>
    </source>
</evidence>
<dbReference type="InterPro" id="IPR028081">
    <property type="entry name" value="Leu-bd"/>
</dbReference>
<dbReference type="InterPro" id="IPR051010">
    <property type="entry name" value="BCAA_transport"/>
</dbReference>
<evidence type="ECO:0000313" key="5">
    <source>
        <dbReference type="EMBL" id="ETF02209.1"/>
    </source>
</evidence>
<evidence type="ECO:0000256" key="2">
    <source>
        <dbReference type="ARBA" id="ARBA00022729"/>
    </source>
</evidence>
<keyword evidence="6" id="KW-1185">Reference proteome</keyword>
<evidence type="ECO:0000256" key="1">
    <source>
        <dbReference type="ARBA" id="ARBA00010062"/>
    </source>
</evidence>
<keyword evidence="2 3" id="KW-0732">Signal</keyword>
<dbReference type="OrthoDB" id="5289062at2"/>
<proteinExistence type="inferred from homology"/>
<dbReference type="eggNOG" id="COG0683">
    <property type="taxonomic scope" value="Bacteria"/>
</dbReference>
<feature type="chain" id="PRO_5004771985" evidence="3">
    <location>
        <begin position="24"/>
        <end position="384"/>
    </location>
</feature>
<dbReference type="Pfam" id="PF13458">
    <property type="entry name" value="Peripla_BP_6"/>
    <property type="match status" value="1"/>
</dbReference>
<feature type="signal peptide" evidence="3">
    <location>
        <begin position="1"/>
        <end position="23"/>
    </location>
</feature>
<dbReference type="AlphaFoldDB" id="V8QT75"/>
<dbReference type="HOGENOM" id="CLU_027128_6_2_4"/>
<gene>
    <name evidence="5" type="ORF">W822_15945</name>
</gene>
<dbReference type="PANTHER" id="PTHR30483">
    <property type="entry name" value="LEUCINE-SPECIFIC-BINDING PROTEIN"/>
    <property type="match status" value="1"/>
</dbReference>
<dbReference type="PANTHER" id="PTHR30483:SF6">
    <property type="entry name" value="PERIPLASMIC BINDING PROTEIN OF ABC TRANSPORTER FOR NATURAL AMINO ACIDS"/>
    <property type="match status" value="1"/>
</dbReference>
<comment type="caution">
    <text evidence="5">The sequence shown here is derived from an EMBL/GenBank/DDBJ whole genome shotgun (WGS) entry which is preliminary data.</text>
</comment>
<comment type="similarity">
    <text evidence="1">Belongs to the leucine-binding protein family.</text>
</comment>
<dbReference type="InterPro" id="IPR028082">
    <property type="entry name" value="Peripla_BP_I"/>
</dbReference>
<feature type="domain" description="Leucine-binding protein" evidence="4">
    <location>
        <begin position="26"/>
        <end position="375"/>
    </location>
</feature>
<sequence>MRYRNALRSAIVALGLCVMQAWAAEPIKIGVIAATTGGGAPWGLAAVQAVKIKANEVNAQGGLDVDGERHQVEVIAYDDKYRAADAVSAYNRLVRQDGVKYVYIMGSSGTLAVKNQVEDDQVIGLTTSFSGKAIDADTKFMFRVFSISANYIPSLIDWLKEHYKERRVFLANPNDETGWDQDQLTARLFKERGYEVVGRDLYERNQKDFQPLFTKIMATNPEIIDLGSTSPATAGIMIRQARDIGFKGRFLKTGGSGPRDIVAGAGKEAAEGMISTLYADPNNAGYRRLANEYKKVYGQEPNEILIAYYDATSILMRAIQKAGDINDTAKVAQSFASVLPMDSAQGGSITLGGKQMWGVDNQFLTPMYIAAIKDGEAVVVGKAK</sequence>
<accession>V8QT75</accession>
<dbReference type="SUPFAM" id="SSF53822">
    <property type="entry name" value="Periplasmic binding protein-like I"/>
    <property type="match status" value="1"/>
</dbReference>
<dbReference type="Gene3D" id="3.40.50.2300">
    <property type="match status" value="2"/>
</dbReference>
<protein>
    <submittedName>
        <fullName evidence="5">ABC transporter substrate-binding protein</fullName>
    </submittedName>
</protein>
<dbReference type="Proteomes" id="UP000018733">
    <property type="component" value="Unassembled WGS sequence"/>
</dbReference>
<dbReference type="RefSeq" id="WP_024006134.1">
    <property type="nucleotide sequence ID" value="NZ_KI650980.1"/>
</dbReference>
<name>V8QT75_9BURK</name>
<dbReference type="PATRIC" id="fig|1424334.3.peg.3197"/>
<dbReference type="EMBL" id="AYXT01000010">
    <property type="protein sequence ID" value="ETF02209.1"/>
    <property type="molecule type" value="Genomic_DNA"/>
</dbReference>
<evidence type="ECO:0000256" key="3">
    <source>
        <dbReference type="SAM" id="SignalP"/>
    </source>
</evidence>
<reference evidence="5 6" key="1">
    <citation type="journal article" date="2014" name="Genome Announc.">
        <title>Draft Genome Sequence of Advenella kashmirensis Strain W13003, a Polycyclic Aromatic Hydrocarbon-Degrading Bacterium.</title>
        <authorList>
            <person name="Wang X."/>
            <person name="Jin D."/>
            <person name="Zhou L."/>
            <person name="Wu L."/>
            <person name="An W."/>
            <person name="Zhao L."/>
        </authorList>
    </citation>
    <scope>NUCLEOTIDE SEQUENCE [LARGE SCALE GENOMIC DNA]</scope>
    <source>
        <strain evidence="5 6">W13003</strain>
    </source>
</reference>
<dbReference type="CDD" id="cd06336">
    <property type="entry name" value="PBP1_ABC_ligand_binding-like"/>
    <property type="match status" value="1"/>
</dbReference>
<dbReference type="STRING" id="1424334.W822_15945"/>